<evidence type="ECO:0000313" key="1">
    <source>
        <dbReference type="EMBL" id="GJD55204.1"/>
    </source>
</evidence>
<dbReference type="Proteomes" id="UP001055303">
    <property type="component" value="Unassembled WGS sequence"/>
</dbReference>
<evidence type="ECO:0000313" key="4">
    <source>
        <dbReference type="Proteomes" id="UP001055303"/>
    </source>
</evidence>
<reference evidence="1" key="2">
    <citation type="journal article" date="2021" name="Front. Microbiol.">
        <title>Comprehensive Comparative Genomics and Phenotyping of Methylobacterium Species.</title>
        <authorList>
            <person name="Alessa O."/>
            <person name="Ogura Y."/>
            <person name="Fujitani Y."/>
            <person name="Takami H."/>
            <person name="Hayashi T."/>
            <person name="Sahin N."/>
            <person name="Tani A."/>
        </authorList>
    </citation>
    <scope>NUCLEOTIDE SEQUENCE</scope>
    <source>
        <strain evidence="1">DSM 22415</strain>
    </source>
</reference>
<dbReference type="OrthoDB" id="8002233at2"/>
<reference evidence="2 3" key="1">
    <citation type="submission" date="2019-06" db="EMBL/GenBank/DDBJ databases">
        <authorList>
            <person name="Rodrigo-Torres L."/>
            <person name="Arahal R. D."/>
            <person name="Lucena T."/>
        </authorList>
    </citation>
    <scope>NUCLEOTIDE SEQUENCE [LARGE SCALE GENOMIC DNA]</scope>
    <source>
        <strain evidence="2 3">SW08-7</strain>
    </source>
</reference>
<name>A0A564G4I0_9HYPH</name>
<protein>
    <submittedName>
        <fullName evidence="2">Uncharacterized protein</fullName>
    </submittedName>
</protein>
<organism evidence="2 3">
    <name type="scientific">Methylobacterium dankookense</name>
    <dbReference type="NCBI Taxonomy" id="560405"/>
    <lineage>
        <taxon>Bacteria</taxon>
        <taxon>Pseudomonadati</taxon>
        <taxon>Pseudomonadota</taxon>
        <taxon>Alphaproteobacteria</taxon>
        <taxon>Hyphomicrobiales</taxon>
        <taxon>Methylobacteriaceae</taxon>
        <taxon>Methylobacterium</taxon>
    </lineage>
</organism>
<dbReference type="RefSeq" id="WP_144767617.1">
    <property type="nucleotide sequence ID" value="NZ_BPQI01000021.1"/>
</dbReference>
<dbReference type="AlphaFoldDB" id="A0A564G4I0"/>
<evidence type="ECO:0000313" key="2">
    <source>
        <dbReference type="EMBL" id="VUF15217.1"/>
    </source>
</evidence>
<dbReference type="Proteomes" id="UP000401717">
    <property type="component" value="Unassembled WGS sequence"/>
</dbReference>
<keyword evidence="4" id="KW-1185">Reference proteome</keyword>
<dbReference type="EMBL" id="CABFVH010000048">
    <property type="protein sequence ID" value="VUF15217.1"/>
    <property type="molecule type" value="Genomic_DNA"/>
</dbReference>
<evidence type="ECO:0000313" key="3">
    <source>
        <dbReference type="Proteomes" id="UP000401717"/>
    </source>
</evidence>
<reference evidence="1" key="3">
    <citation type="submission" date="2021-08" db="EMBL/GenBank/DDBJ databases">
        <authorList>
            <person name="Tani A."/>
            <person name="Ola A."/>
            <person name="Ogura Y."/>
            <person name="Katsura K."/>
            <person name="Hayashi T."/>
        </authorList>
    </citation>
    <scope>NUCLEOTIDE SEQUENCE</scope>
    <source>
        <strain evidence="1">DSM 22415</strain>
    </source>
</reference>
<sequence length="87" mass="9909">MTEPKRRPKPPLSAEPCCLYPDEKEIALAVLGPTRAKYWTGLAVVLERGGLPKVDPEFGGRYWPAVRAFLDQRHHVVDDPSRRRTSR</sequence>
<proteinExistence type="predicted"/>
<gene>
    <name evidence="1" type="ORF">IFDJLNFL_1088</name>
    <name evidence="2" type="ORF">MTDSW087_04952</name>
</gene>
<dbReference type="EMBL" id="BPQI01000021">
    <property type="protein sequence ID" value="GJD55204.1"/>
    <property type="molecule type" value="Genomic_DNA"/>
</dbReference>
<accession>A0A564G4I0</accession>